<dbReference type="AlphaFoldDB" id="A0A7V4TZS9"/>
<evidence type="ECO:0008006" key="3">
    <source>
        <dbReference type="Google" id="ProtNLM"/>
    </source>
</evidence>
<reference evidence="2" key="1">
    <citation type="journal article" date="2020" name="mSystems">
        <title>Genome- and Community-Level Interaction Insights into Carbon Utilization and Element Cycling Functions of Hydrothermarchaeota in Hydrothermal Sediment.</title>
        <authorList>
            <person name="Zhou Z."/>
            <person name="Liu Y."/>
            <person name="Xu W."/>
            <person name="Pan J."/>
            <person name="Luo Z.H."/>
            <person name="Li M."/>
        </authorList>
    </citation>
    <scope>NUCLEOTIDE SEQUENCE [LARGE SCALE GENOMIC DNA]</scope>
    <source>
        <strain evidence="2">HyVt-577</strain>
    </source>
</reference>
<feature type="transmembrane region" description="Helical" evidence="1">
    <location>
        <begin position="79"/>
        <end position="108"/>
    </location>
</feature>
<protein>
    <recommendedName>
        <fullName evidence="3">DUF4013 domain-containing protein</fullName>
    </recommendedName>
</protein>
<feature type="transmembrane region" description="Helical" evidence="1">
    <location>
        <begin position="223"/>
        <end position="241"/>
    </location>
</feature>
<feature type="transmembrane region" description="Helical" evidence="1">
    <location>
        <begin position="128"/>
        <end position="149"/>
    </location>
</feature>
<keyword evidence="1" id="KW-0812">Transmembrane</keyword>
<evidence type="ECO:0000313" key="2">
    <source>
        <dbReference type="EMBL" id="HGY55405.1"/>
    </source>
</evidence>
<proteinExistence type="predicted"/>
<accession>A0A7V4TZS9</accession>
<feature type="transmembrane region" description="Helical" evidence="1">
    <location>
        <begin position="20"/>
        <end position="43"/>
    </location>
</feature>
<comment type="caution">
    <text evidence="2">The sequence shown here is derived from an EMBL/GenBank/DDBJ whole genome shotgun (WGS) entry which is preliminary data.</text>
</comment>
<dbReference type="EMBL" id="DRQG01000065">
    <property type="protein sequence ID" value="HGY55405.1"/>
    <property type="molecule type" value="Genomic_DNA"/>
</dbReference>
<name>A0A7V4TZS9_CALAY</name>
<sequence length="290" mass="33619">MTVWNIFRRSFGESLRRYPLVLIMWMGNLIFALSAMMPLYAFVKNQFGHSLTVDSMLEKFNMYWVSDLAFMLRDVQPLLWWPMISALLLFLVLQIFFNAAVLGSLNAWLEKDSLSSFFENGGRLFGRFFKLFLIFLPLYLIALLVLPALVDSVSSGYVERAVNEWPGQIVFLIKTGVMILAFTIVNMVADYAKIAAVQNDRIGAVRALLTGGRFLFRTFFRAWALYWLLVIFFLIVSVAYMETENLITANSAALIVVVFLLQQIYMLCRYWIKVQFYQAQMEFFQANHLI</sequence>
<organism evidence="2">
    <name type="scientific">Caldithrix abyssi</name>
    <dbReference type="NCBI Taxonomy" id="187145"/>
    <lineage>
        <taxon>Bacteria</taxon>
        <taxon>Pseudomonadati</taxon>
        <taxon>Calditrichota</taxon>
        <taxon>Calditrichia</taxon>
        <taxon>Calditrichales</taxon>
        <taxon>Calditrichaceae</taxon>
        <taxon>Caldithrix</taxon>
    </lineage>
</organism>
<feature type="transmembrane region" description="Helical" evidence="1">
    <location>
        <begin position="247"/>
        <end position="268"/>
    </location>
</feature>
<keyword evidence="1" id="KW-1133">Transmembrane helix</keyword>
<dbReference type="Proteomes" id="UP000885779">
    <property type="component" value="Unassembled WGS sequence"/>
</dbReference>
<keyword evidence="1" id="KW-0472">Membrane</keyword>
<feature type="transmembrane region" description="Helical" evidence="1">
    <location>
        <begin position="169"/>
        <end position="189"/>
    </location>
</feature>
<evidence type="ECO:0000256" key="1">
    <source>
        <dbReference type="SAM" id="Phobius"/>
    </source>
</evidence>
<gene>
    <name evidence="2" type="ORF">ENK44_06885</name>
</gene>